<evidence type="ECO:0000313" key="2">
    <source>
        <dbReference type="Proteomes" id="UP001196413"/>
    </source>
</evidence>
<protein>
    <submittedName>
        <fullName evidence="1">Uncharacterized protein</fullName>
    </submittedName>
</protein>
<reference evidence="1" key="1">
    <citation type="submission" date="2021-06" db="EMBL/GenBank/DDBJ databases">
        <title>Parelaphostrongylus tenuis whole genome reference sequence.</title>
        <authorList>
            <person name="Garwood T.J."/>
            <person name="Larsen P.A."/>
            <person name="Fountain-Jones N.M."/>
            <person name="Garbe J.R."/>
            <person name="Macchietto M.G."/>
            <person name="Kania S.A."/>
            <person name="Gerhold R.W."/>
            <person name="Richards J.E."/>
            <person name="Wolf T.M."/>
        </authorList>
    </citation>
    <scope>NUCLEOTIDE SEQUENCE</scope>
    <source>
        <strain evidence="1">MNPRO001-30</strain>
        <tissue evidence="1">Meninges</tissue>
    </source>
</reference>
<keyword evidence="2" id="KW-1185">Reference proteome</keyword>
<organism evidence="1 2">
    <name type="scientific">Parelaphostrongylus tenuis</name>
    <name type="common">Meningeal worm</name>
    <dbReference type="NCBI Taxonomy" id="148309"/>
    <lineage>
        <taxon>Eukaryota</taxon>
        <taxon>Metazoa</taxon>
        <taxon>Ecdysozoa</taxon>
        <taxon>Nematoda</taxon>
        <taxon>Chromadorea</taxon>
        <taxon>Rhabditida</taxon>
        <taxon>Rhabditina</taxon>
        <taxon>Rhabditomorpha</taxon>
        <taxon>Strongyloidea</taxon>
        <taxon>Metastrongylidae</taxon>
        <taxon>Parelaphostrongylus</taxon>
    </lineage>
</organism>
<accession>A0AAD5MUS1</accession>
<dbReference type="AlphaFoldDB" id="A0AAD5MUS1"/>
<evidence type="ECO:0000313" key="1">
    <source>
        <dbReference type="EMBL" id="KAJ1363128.1"/>
    </source>
</evidence>
<proteinExistence type="predicted"/>
<comment type="caution">
    <text evidence="1">The sequence shown here is derived from an EMBL/GenBank/DDBJ whole genome shotgun (WGS) entry which is preliminary data.</text>
</comment>
<name>A0AAD5MUS1_PARTN</name>
<sequence>MEARKAVKSIFSHDLDLMHVAIVPSPSSTSTPPIKCNLEEILKPPSQRQV</sequence>
<dbReference type="EMBL" id="JAHQIW010004623">
    <property type="protein sequence ID" value="KAJ1363128.1"/>
    <property type="molecule type" value="Genomic_DNA"/>
</dbReference>
<gene>
    <name evidence="1" type="ORF">KIN20_022905</name>
</gene>
<dbReference type="Proteomes" id="UP001196413">
    <property type="component" value="Unassembled WGS sequence"/>
</dbReference>